<feature type="region of interest" description="Disordered" evidence="1">
    <location>
        <begin position="1"/>
        <end position="100"/>
    </location>
</feature>
<protein>
    <submittedName>
        <fullName evidence="2">Uncharacterized protein</fullName>
    </submittedName>
</protein>
<comment type="caution">
    <text evidence="2">The sequence shown here is derived from an EMBL/GenBank/DDBJ whole genome shotgun (WGS) entry which is preliminary data.</text>
</comment>
<dbReference type="Proteomes" id="UP000029381">
    <property type="component" value="Unassembled WGS sequence"/>
</dbReference>
<organism evidence="2 3">
    <name type="scientific">Tetragenococcus muriaticus 3MR10-3</name>
    <dbReference type="NCBI Taxonomy" id="1302648"/>
    <lineage>
        <taxon>Bacteria</taxon>
        <taxon>Bacillati</taxon>
        <taxon>Bacillota</taxon>
        <taxon>Bacilli</taxon>
        <taxon>Lactobacillales</taxon>
        <taxon>Enterococcaceae</taxon>
        <taxon>Tetragenococcus</taxon>
    </lineage>
</organism>
<name>A0A091BZK2_9ENTE</name>
<dbReference type="PATRIC" id="fig|1302648.3.peg.1180"/>
<proteinExistence type="predicted"/>
<feature type="compositionally biased region" description="Basic residues" evidence="1">
    <location>
        <begin position="79"/>
        <end position="90"/>
    </location>
</feature>
<dbReference type="EMBL" id="JPVT01000119">
    <property type="protein sequence ID" value="KFN91026.1"/>
    <property type="molecule type" value="Genomic_DNA"/>
</dbReference>
<keyword evidence="3" id="KW-1185">Reference proteome</keyword>
<feature type="compositionally biased region" description="Basic and acidic residues" evidence="1">
    <location>
        <begin position="7"/>
        <end position="23"/>
    </location>
</feature>
<feature type="compositionally biased region" description="Basic and acidic residues" evidence="1">
    <location>
        <begin position="32"/>
        <end position="44"/>
    </location>
</feature>
<accession>A0A091BZK2</accession>
<evidence type="ECO:0000256" key="1">
    <source>
        <dbReference type="SAM" id="MobiDB-lite"/>
    </source>
</evidence>
<feature type="compositionally biased region" description="Polar residues" evidence="1">
    <location>
        <begin position="59"/>
        <end position="78"/>
    </location>
</feature>
<dbReference type="AlphaFoldDB" id="A0A091BZK2"/>
<sequence>MSRMDRHRHEEEKQSQNERENIFARRQRKHSRNEEPDYIQDDRTSNQAGWQQSDDDYDQTYNTSNQQYTKTGPPSNGSKKIRRNHVRKRSIVSYDSFLHS</sequence>
<evidence type="ECO:0000313" key="2">
    <source>
        <dbReference type="EMBL" id="KFN91026.1"/>
    </source>
</evidence>
<gene>
    <name evidence="2" type="ORF">TMU3MR103_1213</name>
</gene>
<reference evidence="2 3" key="1">
    <citation type="submission" date="2014-08" db="EMBL/GenBank/DDBJ databases">
        <title>Genome sequence of Tetragenococcus muriaticus.</title>
        <authorList>
            <person name="Chuea-nongthon C."/>
            <person name="Rodtong S."/>
            <person name="Yongsawatdigul J."/>
            <person name="Steele J.L."/>
            <person name="Liu X.-y."/>
            <person name="Speers J."/>
            <person name="Glasner J.D."/>
            <person name="Neeno-Eckwall E.C."/>
        </authorList>
    </citation>
    <scope>NUCLEOTIDE SEQUENCE [LARGE SCALE GENOMIC DNA]</scope>
    <source>
        <strain evidence="2 3">3MR10-3</strain>
    </source>
</reference>
<evidence type="ECO:0000313" key="3">
    <source>
        <dbReference type="Proteomes" id="UP000029381"/>
    </source>
</evidence>